<reference evidence="4 5" key="1">
    <citation type="submission" date="2019-03" db="EMBL/GenBank/DDBJ databases">
        <title>Genomic Encyclopedia of Type Strains, Phase IV (KMG-IV): sequencing the most valuable type-strain genomes for metagenomic binning, comparative biology and taxonomic classification.</title>
        <authorList>
            <person name="Goeker M."/>
        </authorList>
    </citation>
    <scope>NUCLEOTIDE SEQUENCE [LARGE SCALE GENOMIC DNA]</scope>
    <source>
        <strain evidence="4 5">DSM 15969</strain>
    </source>
</reference>
<dbReference type="Proteomes" id="UP000295063">
    <property type="component" value="Unassembled WGS sequence"/>
</dbReference>
<evidence type="ECO:0000256" key="1">
    <source>
        <dbReference type="ARBA" id="ARBA00023224"/>
    </source>
</evidence>
<feature type="domain" description="Methyl-accepting transducer" evidence="3">
    <location>
        <begin position="107"/>
        <end position="279"/>
    </location>
</feature>
<dbReference type="PANTHER" id="PTHR32089">
    <property type="entry name" value="METHYL-ACCEPTING CHEMOTAXIS PROTEIN MCPB"/>
    <property type="match status" value="1"/>
</dbReference>
<dbReference type="AlphaFoldDB" id="A0A4R1Q527"/>
<dbReference type="Pfam" id="PF00015">
    <property type="entry name" value="MCPsignal"/>
    <property type="match status" value="1"/>
</dbReference>
<dbReference type="Gene3D" id="1.10.287.950">
    <property type="entry name" value="Methyl-accepting chemotaxis protein"/>
    <property type="match status" value="1"/>
</dbReference>
<organism evidence="4 5">
    <name type="scientific">Anaerospora hongkongensis</name>
    <dbReference type="NCBI Taxonomy" id="244830"/>
    <lineage>
        <taxon>Bacteria</taxon>
        <taxon>Bacillati</taxon>
        <taxon>Bacillota</taxon>
        <taxon>Negativicutes</taxon>
        <taxon>Selenomonadales</taxon>
        <taxon>Sporomusaceae</taxon>
        <taxon>Anaerospora</taxon>
    </lineage>
</organism>
<evidence type="ECO:0000313" key="4">
    <source>
        <dbReference type="EMBL" id="TCL39407.1"/>
    </source>
</evidence>
<dbReference type="PROSITE" id="PS50111">
    <property type="entry name" value="CHEMOTAXIS_TRANSDUC_2"/>
    <property type="match status" value="1"/>
</dbReference>
<evidence type="ECO:0000313" key="5">
    <source>
        <dbReference type="Proteomes" id="UP000295063"/>
    </source>
</evidence>
<gene>
    <name evidence="4" type="ORF">EV210_102323</name>
</gene>
<protein>
    <submittedName>
        <fullName evidence="4">Methyl-accepting chemotaxis protein (MCP) signaling protein</fullName>
    </submittedName>
</protein>
<accession>A0A4R1Q527</accession>
<dbReference type="SUPFAM" id="SSF58104">
    <property type="entry name" value="Methyl-accepting chemotaxis protein (MCP) signaling domain"/>
    <property type="match status" value="1"/>
</dbReference>
<sequence length="279" mass="29985">MSEQDKVILDRFRSVLEQISELFISGVGVSLTDREQFLFYKAGSRMNLRISPGLIVKPGGAISRAIQEKRMITARLDKAIYGEVLIAISVPVFNDARQVIGAVCAYETIEQEEALKELAAALTASISVLASTAEEISAQAEQLSGTSTELAKYAEGSQNKAKETNEVLNMIKAISSQTNLLGLNAAIEAARVGEQGRGFGVVAEEIRKLATSSAESIKKGELIIKGIQEQSTGTAQQVNNMNSVISYITDAISQLTEAVQQANSMGQRLDELSKSLKKG</sequence>
<proteinExistence type="predicted"/>
<dbReference type="InterPro" id="IPR004089">
    <property type="entry name" value="MCPsignal_dom"/>
</dbReference>
<dbReference type="SMART" id="SM00283">
    <property type="entry name" value="MA"/>
    <property type="match status" value="1"/>
</dbReference>
<name>A0A4R1Q527_9FIRM</name>
<evidence type="ECO:0000256" key="2">
    <source>
        <dbReference type="PROSITE-ProRule" id="PRU00284"/>
    </source>
</evidence>
<dbReference type="OrthoDB" id="9807021at2"/>
<comment type="caution">
    <text evidence="4">The sequence shown here is derived from an EMBL/GenBank/DDBJ whole genome shotgun (WGS) entry which is preliminary data.</text>
</comment>
<dbReference type="GO" id="GO:0007165">
    <property type="term" value="P:signal transduction"/>
    <property type="evidence" value="ECO:0007669"/>
    <property type="project" value="UniProtKB-KW"/>
</dbReference>
<dbReference type="RefSeq" id="WP_132075886.1">
    <property type="nucleotide sequence ID" value="NZ_DAIMLW010000021.1"/>
</dbReference>
<keyword evidence="5" id="KW-1185">Reference proteome</keyword>
<dbReference type="EMBL" id="SLUI01000002">
    <property type="protein sequence ID" value="TCL39407.1"/>
    <property type="molecule type" value="Genomic_DNA"/>
</dbReference>
<keyword evidence="1 2" id="KW-0807">Transducer</keyword>
<evidence type="ECO:0000259" key="3">
    <source>
        <dbReference type="PROSITE" id="PS50111"/>
    </source>
</evidence>
<dbReference type="GO" id="GO:0016020">
    <property type="term" value="C:membrane"/>
    <property type="evidence" value="ECO:0007669"/>
    <property type="project" value="InterPro"/>
</dbReference>
<dbReference type="PANTHER" id="PTHR32089:SF112">
    <property type="entry name" value="LYSOZYME-LIKE PROTEIN-RELATED"/>
    <property type="match status" value="1"/>
</dbReference>